<evidence type="ECO:0000313" key="7">
    <source>
        <dbReference type="EMBL" id="KKY37429.1"/>
    </source>
</evidence>
<evidence type="ECO:0000256" key="5">
    <source>
        <dbReference type="SAM" id="MobiDB-lite"/>
    </source>
</evidence>
<feature type="region of interest" description="Disordered" evidence="5">
    <location>
        <begin position="423"/>
        <end position="454"/>
    </location>
</feature>
<dbReference type="GO" id="GO:0005815">
    <property type="term" value="C:microtubule organizing center"/>
    <property type="evidence" value="ECO:0007669"/>
    <property type="project" value="TreeGrafter"/>
</dbReference>
<dbReference type="SUPFAM" id="SSF116907">
    <property type="entry name" value="Hook domain"/>
    <property type="match status" value="1"/>
</dbReference>
<feature type="coiled-coil region" evidence="4">
    <location>
        <begin position="379"/>
        <end position="420"/>
    </location>
</feature>
<dbReference type="AlphaFoldDB" id="A0A0G2FU29"/>
<protein>
    <submittedName>
        <fullName evidence="7">Putative microtubule binding protein</fullName>
    </submittedName>
</protein>
<evidence type="ECO:0000256" key="3">
    <source>
        <dbReference type="ARBA" id="ARBA00023054"/>
    </source>
</evidence>
<dbReference type="Pfam" id="PF19047">
    <property type="entry name" value="HOOK_N"/>
    <property type="match status" value="1"/>
</dbReference>
<evidence type="ECO:0000259" key="6">
    <source>
        <dbReference type="Pfam" id="PF19047"/>
    </source>
</evidence>
<feature type="coiled-coil region" evidence="4">
    <location>
        <begin position="703"/>
        <end position="747"/>
    </location>
</feature>
<keyword evidence="2" id="KW-0963">Cytoplasm</keyword>
<reference evidence="7 8" key="2">
    <citation type="submission" date="2015-05" db="EMBL/GenBank/DDBJ databases">
        <authorList>
            <person name="Morales-Cruz A."/>
            <person name="Amrine K.C."/>
            <person name="Cantu D."/>
        </authorList>
    </citation>
    <scope>NUCLEOTIDE SEQUENCE [LARGE SCALE GENOMIC DNA]</scope>
    <source>
        <strain evidence="7">DA912</strain>
    </source>
</reference>
<feature type="domain" description="HOOK N-terminal" evidence="6">
    <location>
        <begin position="10"/>
        <end position="132"/>
    </location>
</feature>
<dbReference type="CDD" id="cd22211">
    <property type="entry name" value="HkD_SF"/>
    <property type="match status" value="1"/>
</dbReference>
<gene>
    <name evidence="7" type="ORF">UCDDA912_g02582</name>
</gene>
<dbReference type="Proteomes" id="UP000034680">
    <property type="component" value="Unassembled WGS sequence"/>
</dbReference>
<dbReference type="PANTHER" id="PTHR18947:SF28">
    <property type="entry name" value="GIRDIN, ISOFORM A"/>
    <property type="match status" value="1"/>
</dbReference>
<keyword evidence="3 4" id="KW-0175">Coiled coil</keyword>
<proteinExistence type="predicted"/>
<feature type="compositionally biased region" description="Polar residues" evidence="5">
    <location>
        <begin position="797"/>
        <end position="812"/>
    </location>
</feature>
<dbReference type="Gene3D" id="1.10.418.10">
    <property type="entry name" value="Calponin-like domain"/>
    <property type="match status" value="1"/>
</dbReference>
<feature type="region of interest" description="Disordered" evidence="5">
    <location>
        <begin position="163"/>
        <end position="185"/>
    </location>
</feature>
<feature type="coiled-coil region" evidence="4">
    <location>
        <begin position="550"/>
        <end position="584"/>
    </location>
</feature>
<dbReference type="GO" id="GO:0031122">
    <property type="term" value="P:cytoplasmic microtubule organization"/>
    <property type="evidence" value="ECO:0007669"/>
    <property type="project" value="TreeGrafter"/>
</dbReference>
<feature type="region of interest" description="Disordered" evidence="5">
    <location>
        <begin position="680"/>
        <end position="700"/>
    </location>
</feature>
<sequence length="812" mass="92534">MPLGPAAQGALLKWVNAFADEGQSAQSIDDLADGFVLGQVLHDLDPTYDTSELDENLGSSKWLTQKRNLQSVYKGLFKYMRREAPECVPLAQVADFRAIAEKPDADGLAQLAAILLATAAMGSNEAVRARAIKKVQTDLEAVDQHEIRRILEQKQKQMHELAAKAKEEEAAGDRDADLEHEEERAKLEASLEQKVHELDMATKRYADLNSRHNYLQENHDEIKAKLTEVETELNNLRKLHGADESQRVQALQSKIEDQAQLIASQEEELENYRLTQQRMEVDLERYKASSEEGQEYKDKYDELHHQTQELERKANAADRYKQKLATNRNLEQEIASLNFELDSRKDTDEKLRRALVERERLQSSEREMIATMTLIEKDLASERDQRDQYRLLYEEVRTEYEQLKLQNAVNEKYMEDLKEQLAGAGEVPRAPSPASQTGETSNLERELQQTTIDTSKVKMLEAEVEVLRHGAASGSQVDDLRRELDRAKAERDVAASRYSSVFEKHGVAQEQIDALIANMTGEGLVNGIEEALKLGPLGSLTSDYNRHVAYNSIREQLAQATRELSELKVQNRRFEEQAKDKDRENLAMKTDCALIEDPRYDLGDQNAADIDDNSTVDAVGSDRLDALERLKQSDQLIAASLRSELESLREKYNNLEIENNMHKSQLLDALVAKEKLSKERELEGPPANMVPEGVSQSDLDDRVKDYKSKTEKLRDRVKLQKEASLQLEKADQERFELQKQLKALESGSALAAQKAAHEQIIKNLQRENAMISTAWYDLTSRLQSNHVVLQRKDQPKSWLNKQRQMVNATPRR</sequence>
<dbReference type="OrthoDB" id="49395at2759"/>
<dbReference type="GO" id="GO:0030705">
    <property type="term" value="P:cytoskeleton-dependent intracellular transport"/>
    <property type="evidence" value="ECO:0007669"/>
    <property type="project" value="InterPro"/>
</dbReference>
<dbReference type="PANTHER" id="PTHR18947">
    <property type="entry name" value="HOOK PROTEINS"/>
    <property type="match status" value="1"/>
</dbReference>
<dbReference type="InterPro" id="IPR043936">
    <property type="entry name" value="HOOK_N"/>
</dbReference>
<evidence type="ECO:0000256" key="1">
    <source>
        <dbReference type="ARBA" id="ARBA00004496"/>
    </source>
</evidence>
<comment type="caution">
    <text evidence="7">The sequence shown here is derived from an EMBL/GenBank/DDBJ whole genome shotgun (WGS) entry which is preliminary data.</text>
</comment>
<name>A0A0G2FU29_9PEZI</name>
<reference evidence="7 8" key="1">
    <citation type="submission" date="2015-05" db="EMBL/GenBank/DDBJ databases">
        <title>Distinctive expansion of gene families associated with plant cell wall degradation and secondary metabolism in the genomes of grapevine trunk pathogens.</title>
        <authorList>
            <person name="Lawrence D.P."/>
            <person name="Travadon R."/>
            <person name="Rolshausen P.E."/>
            <person name="Baumgartner K."/>
        </authorList>
    </citation>
    <scope>NUCLEOTIDE SEQUENCE [LARGE SCALE GENOMIC DNA]</scope>
    <source>
        <strain evidence="7">DA912</strain>
    </source>
</reference>
<accession>A0A0G2FU29</accession>
<dbReference type="InterPro" id="IPR036872">
    <property type="entry name" value="CH_dom_sf"/>
</dbReference>
<comment type="subcellular location">
    <subcellularLocation>
        <location evidence="1">Cytoplasm</location>
    </subcellularLocation>
</comment>
<dbReference type="GO" id="GO:0008017">
    <property type="term" value="F:microtubule binding"/>
    <property type="evidence" value="ECO:0007669"/>
    <property type="project" value="TreeGrafter"/>
</dbReference>
<organism evidence="7 8">
    <name type="scientific">Diaporthe ampelina</name>
    <dbReference type="NCBI Taxonomy" id="1214573"/>
    <lineage>
        <taxon>Eukaryota</taxon>
        <taxon>Fungi</taxon>
        <taxon>Dikarya</taxon>
        <taxon>Ascomycota</taxon>
        <taxon>Pezizomycotina</taxon>
        <taxon>Sordariomycetes</taxon>
        <taxon>Sordariomycetidae</taxon>
        <taxon>Diaporthales</taxon>
        <taxon>Diaporthaceae</taxon>
        <taxon>Diaporthe</taxon>
    </lineage>
</organism>
<dbReference type="STRING" id="1214573.A0A0G2FU29"/>
<feature type="coiled-coil region" evidence="4">
    <location>
        <begin position="638"/>
        <end position="665"/>
    </location>
</feature>
<dbReference type="EMBL" id="LCUC01000087">
    <property type="protein sequence ID" value="KKY37429.1"/>
    <property type="molecule type" value="Genomic_DNA"/>
</dbReference>
<evidence type="ECO:0000256" key="2">
    <source>
        <dbReference type="ARBA" id="ARBA00022490"/>
    </source>
</evidence>
<keyword evidence="8" id="KW-1185">Reference proteome</keyword>
<dbReference type="GO" id="GO:0005737">
    <property type="term" value="C:cytoplasm"/>
    <property type="evidence" value="ECO:0007669"/>
    <property type="project" value="UniProtKB-SubCell"/>
</dbReference>
<evidence type="ECO:0000256" key="4">
    <source>
        <dbReference type="SAM" id="Coils"/>
    </source>
</evidence>
<evidence type="ECO:0000313" key="8">
    <source>
        <dbReference type="Proteomes" id="UP000034680"/>
    </source>
</evidence>
<feature type="region of interest" description="Disordered" evidence="5">
    <location>
        <begin position="793"/>
        <end position="812"/>
    </location>
</feature>
<dbReference type="GO" id="GO:0051959">
    <property type="term" value="F:dynein light intermediate chain binding"/>
    <property type="evidence" value="ECO:0007669"/>
    <property type="project" value="TreeGrafter"/>
</dbReference>